<dbReference type="EMBL" id="SDPU01000010">
    <property type="protein sequence ID" value="RYU14534.1"/>
    <property type="molecule type" value="Genomic_DNA"/>
</dbReference>
<gene>
    <name evidence="3" type="ORF">ETU37_03180</name>
</gene>
<accession>A0A4Q5J7I1</accession>
<dbReference type="GO" id="GO:0030288">
    <property type="term" value="C:outer membrane-bounded periplasmic space"/>
    <property type="evidence" value="ECO:0007669"/>
    <property type="project" value="TreeGrafter"/>
</dbReference>
<protein>
    <submittedName>
        <fullName evidence="3">Thiamine ABC transporter substrate-binding protein</fullName>
    </submittedName>
</protein>
<dbReference type="SUPFAM" id="SSF53850">
    <property type="entry name" value="Periplasmic binding protein-like II"/>
    <property type="match status" value="1"/>
</dbReference>
<dbReference type="GO" id="GO:0030976">
    <property type="term" value="F:thiamine pyrophosphate binding"/>
    <property type="evidence" value="ECO:0007669"/>
    <property type="project" value="TreeGrafter"/>
</dbReference>
<dbReference type="PANTHER" id="PTHR30006:SF2">
    <property type="entry name" value="ABC TRANSPORTER SUBSTRATE-BINDING PROTEIN"/>
    <property type="match status" value="1"/>
</dbReference>
<evidence type="ECO:0000256" key="1">
    <source>
        <dbReference type="ARBA" id="ARBA00022729"/>
    </source>
</evidence>
<dbReference type="OrthoDB" id="5412681at2"/>
<sequence>MRTTTKNRWPATAVAATAGLVLAGCSLGTGDQDDAAGGSAEGGSSKEVVVATHDSWNMSKQVLRDFEQQTGYDLTIQPAGDAGALTNKLVLTKGSPIADAVYGIDNTFASRAVDEGVLTDFTPKTNPGSAYEPQDAEAAAQLTPVDYSDVCVNVDDVWFKEHDLAPPTSFEDLADPAYDGLFVTPAPSTSSPGLAFLAATVAEYGEDGWQDYWQRLVDNDVKVTAGWSDAYQVDFTAGGGSGDRPIVLSYASSPPFTIPEGETKPTTSALLDTCFRQVEYAAVLDGAANPEGAQAFVDFLGSRELQEALPDEMYVFPVDPEATLPDLWAKYAVPADDPATLPESEIAAHRSQWLEEWADIAQ</sequence>
<comment type="caution">
    <text evidence="3">The sequence shown here is derived from an EMBL/GenBank/DDBJ whole genome shotgun (WGS) entry which is preliminary data.</text>
</comment>
<dbReference type="InterPro" id="IPR005948">
    <property type="entry name" value="ThiB-like"/>
</dbReference>
<dbReference type="NCBIfam" id="TIGR01254">
    <property type="entry name" value="sfuA"/>
    <property type="match status" value="1"/>
</dbReference>
<reference evidence="3 4" key="1">
    <citation type="submission" date="2019-01" db="EMBL/GenBank/DDBJ databases">
        <title>Nocardioides guangzhouensis sp. nov., an actinobacterium isolated from soil.</title>
        <authorList>
            <person name="Fu Y."/>
            <person name="Cai Y."/>
            <person name="Lin Z."/>
            <person name="Chen P."/>
        </authorList>
    </citation>
    <scope>NUCLEOTIDE SEQUENCE [LARGE SCALE GENOMIC DNA]</scope>
    <source>
        <strain evidence="3 4">NBRC 105384</strain>
    </source>
</reference>
<name>A0A4Q5J7I1_9ACTN</name>
<dbReference type="PROSITE" id="PS51257">
    <property type="entry name" value="PROKAR_LIPOPROTEIN"/>
    <property type="match status" value="1"/>
</dbReference>
<dbReference type="Proteomes" id="UP000291189">
    <property type="component" value="Unassembled WGS sequence"/>
</dbReference>
<evidence type="ECO:0000313" key="3">
    <source>
        <dbReference type="EMBL" id="RYU14534.1"/>
    </source>
</evidence>
<keyword evidence="1 2" id="KW-0732">Signal</keyword>
<dbReference type="Gene3D" id="3.40.190.10">
    <property type="entry name" value="Periplasmic binding protein-like II"/>
    <property type="match status" value="2"/>
</dbReference>
<organism evidence="3 4">
    <name type="scientific">Nocardioides iriomotensis</name>
    <dbReference type="NCBI Taxonomy" id="715784"/>
    <lineage>
        <taxon>Bacteria</taxon>
        <taxon>Bacillati</taxon>
        <taxon>Actinomycetota</taxon>
        <taxon>Actinomycetes</taxon>
        <taxon>Propionibacteriales</taxon>
        <taxon>Nocardioidaceae</taxon>
        <taxon>Nocardioides</taxon>
    </lineage>
</organism>
<keyword evidence="4" id="KW-1185">Reference proteome</keyword>
<feature type="signal peptide" evidence="2">
    <location>
        <begin position="1"/>
        <end position="23"/>
    </location>
</feature>
<dbReference type="Pfam" id="PF13416">
    <property type="entry name" value="SBP_bac_8"/>
    <property type="match status" value="1"/>
</dbReference>
<evidence type="ECO:0000256" key="2">
    <source>
        <dbReference type="SAM" id="SignalP"/>
    </source>
</evidence>
<dbReference type="InterPro" id="IPR006059">
    <property type="entry name" value="SBP"/>
</dbReference>
<feature type="chain" id="PRO_5039156967" evidence="2">
    <location>
        <begin position="24"/>
        <end position="362"/>
    </location>
</feature>
<dbReference type="RefSeq" id="WP_129985418.1">
    <property type="nucleotide sequence ID" value="NZ_SDPU01000010.1"/>
</dbReference>
<dbReference type="GO" id="GO:0030975">
    <property type="term" value="F:thiamine binding"/>
    <property type="evidence" value="ECO:0007669"/>
    <property type="project" value="InterPro"/>
</dbReference>
<proteinExistence type="predicted"/>
<dbReference type="AlphaFoldDB" id="A0A4Q5J7I1"/>
<evidence type="ECO:0000313" key="4">
    <source>
        <dbReference type="Proteomes" id="UP000291189"/>
    </source>
</evidence>
<dbReference type="GO" id="GO:0015888">
    <property type="term" value="P:thiamine transport"/>
    <property type="evidence" value="ECO:0007669"/>
    <property type="project" value="InterPro"/>
</dbReference>
<dbReference type="PANTHER" id="PTHR30006">
    <property type="entry name" value="THIAMINE-BINDING PERIPLASMIC PROTEIN-RELATED"/>
    <property type="match status" value="1"/>
</dbReference>